<proteinExistence type="predicted"/>
<comment type="caution">
    <text evidence="1">The sequence shown here is derived from an EMBL/GenBank/DDBJ whole genome shotgun (WGS) entry which is preliminary data.</text>
</comment>
<dbReference type="AlphaFoldDB" id="A0A841QIR8"/>
<organism evidence="1 2">
    <name type="scientific">Acetobacter lovaniensis</name>
    <dbReference type="NCBI Taxonomy" id="104100"/>
    <lineage>
        <taxon>Bacteria</taxon>
        <taxon>Pseudomonadati</taxon>
        <taxon>Pseudomonadota</taxon>
        <taxon>Alphaproteobacteria</taxon>
        <taxon>Acetobacterales</taxon>
        <taxon>Acetobacteraceae</taxon>
        <taxon>Acetobacter</taxon>
    </lineage>
</organism>
<sequence length="104" mass="12043">MTMPNPPLLTAHSQPVAGQRIIVVWRGPAFLMRDRSRDQGAHWVWAKKRRDKRAHIAPRLGCWFSSVFTFPTQCFSLSSNVFRPYFSLLHRPFSHIRGANGPRE</sequence>
<dbReference type="EMBL" id="JACHIE010000011">
    <property type="protein sequence ID" value="MBB6457877.1"/>
    <property type="molecule type" value="Genomic_DNA"/>
</dbReference>
<evidence type="ECO:0000313" key="1">
    <source>
        <dbReference type="EMBL" id="MBB6457877.1"/>
    </source>
</evidence>
<gene>
    <name evidence="1" type="ORF">HNR55_002479</name>
</gene>
<accession>A0A841QIR8</accession>
<keyword evidence="2" id="KW-1185">Reference proteome</keyword>
<reference evidence="1 2" key="1">
    <citation type="submission" date="2020-08" db="EMBL/GenBank/DDBJ databases">
        <title>Genomic Encyclopedia of Type Strains, Phase IV (KMG-IV): sequencing the most valuable type-strain genomes for metagenomic binning, comparative biology and taxonomic classification.</title>
        <authorList>
            <person name="Goeker M."/>
        </authorList>
    </citation>
    <scope>NUCLEOTIDE SEQUENCE [LARGE SCALE GENOMIC DNA]</scope>
    <source>
        <strain evidence="1 2">DSM 4491</strain>
    </source>
</reference>
<dbReference type="Proteomes" id="UP000578000">
    <property type="component" value="Unassembled WGS sequence"/>
</dbReference>
<name>A0A841QIR8_9PROT</name>
<evidence type="ECO:0000313" key="2">
    <source>
        <dbReference type="Proteomes" id="UP000578000"/>
    </source>
</evidence>
<protein>
    <submittedName>
        <fullName evidence="1">Uncharacterized protein</fullName>
    </submittedName>
</protein>